<dbReference type="GeneID" id="89499409"/>
<dbReference type="Proteomes" id="UP000012081">
    <property type="component" value="Unassembled WGS sequence"/>
</dbReference>
<comment type="caution">
    <text evidence="2">The sequence shown here is derived from an EMBL/GenBank/DDBJ whole genome shotgun (WGS) entry which is preliminary data.</text>
</comment>
<feature type="compositionally biased region" description="Polar residues" evidence="1">
    <location>
        <begin position="70"/>
        <end position="89"/>
    </location>
</feature>
<dbReference type="PATRIC" id="fig|1300222.3.peg.237"/>
<evidence type="ECO:0000313" key="2">
    <source>
        <dbReference type="EMBL" id="EMT54163.1"/>
    </source>
</evidence>
<accession>M8DKN2</accession>
<feature type="region of interest" description="Disordered" evidence="1">
    <location>
        <begin position="38"/>
        <end position="114"/>
    </location>
</feature>
<evidence type="ECO:0000313" key="3">
    <source>
        <dbReference type="Proteomes" id="UP000012081"/>
    </source>
</evidence>
<feature type="compositionally biased region" description="Polar residues" evidence="1">
    <location>
        <begin position="38"/>
        <end position="49"/>
    </location>
</feature>
<reference evidence="2 3" key="1">
    <citation type="submission" date="2013-03" db="EMBL/GenBank/DDBJ databases">
        <title>Assembly of a new bacterial strain Brevibacillus borstelensis AK1.</title>
        <authorList>
            <person name="Rajan I."/>
            <person name="PoliReddy D."/>
            <person name="Sugumar T."/>
            <person name="Rathinam K."/>
            <person name="Alqarawi S."/>
            <person name="Khalil A.B."/>
            <person name="Sivakumar N."/>
        </authorList>
    </citation>
    <scope>NUCLEOTIDE SEQUENCE [LARGE SCALE GENOMIC DNA]</scope>
    <source>
        <strain evidence="2 3">AK1</strain>
    </source>
</reference>
<feature type="compositionally biased region" description="Basic and acidic residues" evidence="1">
    <location>
        <begin position="56"/>
        <end position="69"/>
    </location>
</feature>
<dbReference type="RefSeq" id="WP_003385863.1">
    <property type="nucleotide sequence ID" value="NZ_APBN01000001.1"/>
</dbReference>
<organism evidence="2 3">
    <name type="scientific">Brevibacillus borstelensis AK1</name>
    <dbReference type="NCBI Taxonomy" id="1300222"/>
    <lineage>
        <taxon>Bacteria</taxon>
        <taxon>Bacillati</taxon>
        <taxon>Bacillota</taxon>
        <taxon>Bacilli</taxon>
        <taxon>Bacillales</taxon>
        <taxon>Paenibacillaceae</taxon>
        <taxon>Brevibacillus</taxon>
    </lineage>
</organism>
<dbReference type="EMBL" id="APBN01000001">
    <property type="protein sequence ID" value="EMT54163.1"/>
    <property type="molecule type" value="Genomic_DNA"/>
</dbReference>
<dbReference type="OrthoDB" id="2476294at2"/>
<protein>
    <submittedName>
        <fullName evidence="2">Uncharacterized protein</fullName>
    </submittedName>
</protein>
<feature type="compositionally biased region" description="Basic and acidic residues" evidence="1">
    <location>
        <begin position="100"/>
        <end position="114"/>
    </location>
</feature>
<sequence length="114" mass="12801">MSLKTVELQVALPRTTEVGRIQEQYQHRLTNEQHLLQQEQKGIDQQKSQRAAEVNETDKNQLRDKERQDQQGSKESALEASTKQAAQSPGNGGTASGEVAMRDPLRGRYIDISL</sequence>
<proteinExistence type="predicted"/>
<dbReference type="AlphaFoldDB" id="M8DKN2"/>
<evidence type="ECO:0000256" key="1">
    <source>
        <dbReference type="SAM" id="MobiDB-lite"/>
    </source>
</evidence>
<dbReference type="STRING" id="1300222.I532_01115"/>
<keyword evidence="3" id="KW-1185">Reference proteome</keyword>
<gene>
    <name evidence="2" type="ORF">I532_01115</name>
</gene>
<name>M8DKN2_9BACL</name>